<organism evidence="3">
    <name type="scientific">Blastocystis hominis</name>
    <dbReference type="NCBI Taxonomy" id="12968"/>
    <lineage>
        <taxon>Eukaryota</taxon>
        <taxon>Sar</taxon>
        <taxon>Stramenopiles</taxon>
        <taxon>Bigyra</taxon>
        <taxon>Opalozoa</taxon>
        <taxon>Opalinata</taxon>
        <taxon>Blastocystidae</taxon>
        <taxon>Blastocystis</taxon>
    </lineage>
</organism>
<dbReference type="Proteomes" id="UP000008312">
    <property type="component" value="Unassembled WGS sequence"/>
</dbReference>
<accession>D8LWY2</accession>
<gene>
    <name evidence="3" type="ORF">GSBLH_T00006186001</name>
</gene>
<dbReference type="InterPro" id="IPR001375">
    <property type="entry name" value="Peptidase_S9_cat"/>
</dbReference>
<dbReference type="InParanoid" id="D8LWY2"/>
<evidence type="ECO:0000313" key="4">
    <source>
        <dbReference type="Proteomes" id="UP000008312"/>
    </source>
</evidence>
<dbReference type="Gene3D" id="3.40.50.1820">
    <property type="entry name" value="alpha/beta hydrolase"/>
    <property type="match status" value="1"/>
</dbReference>
<sequence>MSSKDQNGCGMILYEPSNEQSDSMIVLLHGGPHNCFAACYTPDILFYVHQKYTVLVPNYHGSFGAGDAFLHSLCGHIGDIEIRDVLDSIETALRARPSLSPDSLYLMGSSYGGFIGMKLLQTRPTLFRYAILRNGVFDTVTMLTASDMSSWMLVLAGIIPSRGEPTEKTRMVLRGQYVYSLEDLQRIYAVNPIREMEKVETPICFILGGKDCRVVNQQTFEAYRLLRSYGRDVESSLGW</sequence>
<dbReference type="GeneID" id="24922311"/>
<reference evidence="3" key="1">
    <citation type="submission" date="2010-02" db="EMBL/GenBank/DDBJ databases">
        <title>Sequencing and annotation of the Blastocystis hominis genome.</title>
        <authorList>
            <person name="Wincker P."/>
        </authorList>
    </citation>
    <scope>NUCLEOTIDE SEQUENCE</scope>
    <source>
        <strain evidence="3">Singapore isolate B</strain>
    </source>
</reference>
<dbReference type="EMBL" id="FN668639">
    <property type="protein sequence ID" value="CBK20777.2"/>
    <property type="molecule type" value="Genomic_DNA"/>
</dbReference>
<name>D8LWY2_BLAHO</name>
<dbReference type="RefSeq" id="XP_012894825.1">
    <property type="nucleotide sequence ID" value="XM_013039371.1"/>
</dbReference>
<evidence type="ECO:0000313" key="3">
    <source>
        <dbReference type="EMBL" id="CBK20777.2"/>
    </source>
</evidence>
<dbReference type="OMA" id="VECEEWW"/>
<evidence type="ECO:0000256" key="1">
    <source>
        <dbReference type="ARBA" id="ARBA00022801"/>
    </source>
</evidence>
<dbReference type="AlphaFoldDB" id="D8LWY2"/>
<dbReference type="PANTHER" id="PTHR42776">
    <property type="entry name" value="SERINE PEPTIDASE S9 FAMILY MEMBER"/>
    <property type="match status" value="1"/>
</dbReference>
<proteinExistence type="predicted"/>
<protein>
    <recommendedName>
        <fullName evidence="2">Peptidase S9 prolyl oligopeptidase catalytic domain-containing protein</fullName>
    </recommendedName>
</protein>
<dbReference type="GO" id="GO:0006508">
    <property type="term" value="P:proteolysis"/>
    <property type="evidence" value="ECO:0007669"/>
    <property type="project" value="InterPro"/>
</dbReference>
<keyword evidence="4" id="KW-1185">Reference proteome</keyword>
<dbReference type="OrthoDB" id="416344at2759"/>
<dbReference type="PANTHER" id="PTHR42776:SF4">
    <property type="entry name" value="ACYLAMINO-ACID-RELEASING ENZYME"/>
    <property type="match status" value="1"/>
</dbReference>
<dbReference type="InterPro" id="IPR029058">
    <property type="entry name" value="AB_hydrolase_fold"/>
</dbReference>
<dbReference type="Pfam" id="PF00326">
    <property type="entry name" value="Peptidase_S9"/>
    <property type="match status" value="1"/>
</dbReference>
<dbReference type="GO" id="GO:0004252">
    <property type="term" value="F:serine-type endopeptidase activity"/>
    <property type="evidence" value="ECO:0007669"/>
    <property type="project" value="TreeGrafter"/>
</dbReference>
<feature type="domain" description="Peptidase S9 prolyl oligopeptidase catalytic" evidence="2">
    <location>
        <begin position="47"/>
        <end position="234"/>
    </location>
</feature>
<keyword evidence="1" id="KW-0378">Hydrolase</keyword>
<dbReference type="SUPFAM" id="SSF53474">
    <property type="entry name" value="alpha/beta-Hydrolases"/>
    <property type="match status" value="1"/>
</dbReference>
<evidence type="ECO:0000259" key="2">
    <source>
        <dbReference type="Pfam" id="PF00326"/>
    </source>
</evidence>